<dbReference type="AlphaFoldDB" id="A0A329MRG2"/>
<keyword evidence="11" id="KW-1133">Transmembrane helix</keyword>
<dbReference type="PANTHER" id="PTHR34220:SF7">
    <property type="entry name" value="SENSOR HISTIDINE KINASE YPDA"/>
    <property type="match status" value="1"/>
</dbReference>
<dbReference type="InterPro" id="IPR036890">
    <property type="entry name" value="HATPase_C_sf"/>
</dbReference>
<evidence type="ECO:0000313" key="14">
    <source>
        <dbReference type="Proteomes" id="UP000250369"/>
    </source>
</evidence>
<dbReference type="SUPFAM" id="SSF55874">
    <property type="entry name" value="ATPase domain of HSP90 chaperone/DNA topoisomerase II/histidine kinase"/>
    <property type="match status" value="1"/>
</dbReference>
<gene>
    <name evidence="13" type="ORF">DQG23_07600</name>
</gene>
<keyword evidence="5" id="KW-0597">Phosphoprotein</keyword>
<dbReference type="SMART" id="SM00304">
    <property type="entry name" value="HAMP"/>
    <property type="match status" value="1"/>
</dbReference>
<dbReference type="Pfam" id="PF06580">
    <property type="entry name" value="His_kinase"/>
    <property type="match status" value="1"/>
</dbReference>
<dbReference type="OrthoDB" id="9776552at2"/>
<comment type="subcellular location">
    <subcellularLocation>
        <location evidence="2">Cell membrane</location>
        <topology evidence="2">Multi-pass membrane protein</topology>
    </subcellularLocation>
</comment>
<evidence type="ECO:0000256" key="6">
    <source>
        <dbReference type="ARBA" id="ARBA00022679"/>
    </source>
</evidence>
<dbReference type="PANTHER" id="PTHR34220">
    <property type="entry name" value="SENSOR HISTIDINE KINASE YPDA"/>
    <property type="match status" value="1"/>
</dbReference>
<dbReference type="SUPFAM" id="SSF158472">
    <property type="entry name" value="HAMP domain-like"/>
    <property type="match status" value="1"/>
</dbReference>
<dbReference type="Pfam" id="PF00672">
    <property type="entry name" value="HAMP"/>
    <property type="match status" value="1"/>
</dbReference>
<dbReference type="Gene3D" id="3.30.565.10">
    <property type="entry name" value="Histidine kinase-like ATPase, C-terminal domain"/>
    <property type="match status" value="1"/>
</dbReference>
<dbReference type="Proteomes" id="UP000250369">
    <property type="component" value="Unassembled WGS sequence"/>
</dbReference>
<dbReference type="RefSeq" id="WP_113030218.1">
    <property type="nucleotide sequence ID" value="NZ_QMFB01000003.1"/>
</dbReference>
<keyword evidence="7 13" id="KW-0418">Kinase</keyword>
<dbReference type="Gene3D" id="6.10.340.10">
    <property type="match status" value="1"/>
</dbReference>
<comment type="catalytic activity">
    <reaction evidence="1">
        <text>ATP + protein L-histidine = ADP + protein N-phospho-L-histidine.</text>
        <dbReference type="EC" id="2.7.13.3"/>
    </reaction>
</comment>
<evidence type="ECO:0000313" key="13">
    <source>
        <dbReference type="EMBL" id="RAV21908.1"/>
    </source>
</evidence>
<proteinExistence type="predicted"/>
<evidence type="ECO:0000256" key="5">
    <source>
        <dbReference type="ARBA" id="ARBA00022553"/>
    </source>
</evidence>
<dbReference type="GO" id="GO:0005886">
    <property type="term" value="C:plasma membrane"/>
    <property type="evidence" value="ECO:0007669"/>
    <property type="project" value="UniProtKB-SubCell"/>
</dbReference>
<dbReference type="EMBL" id="QMFB01000003">
    <property type="protein sequence ID" value="RAV21908.1"/>
    <property type="molecule type" value="Genomic_DNA"/>
</dbReference>
<feature type="transmembrane region" description="Helical" evidence="11">
    <location>
        <begin position="302"/>
        <end position="324"/>
    </location>
</feature>
<reference evidence="13 14" key="1">
    <citation type="journal article" date="2009" name="Int. J. Syst. Evol. Microbiol.">
        <title>Paenibacillus contaminans sp. nov., isolated from a contaminated laboratory plate.</title>
        <authorList>
            <person name="Chou J.H."/>
            <person name="Lee J.H."/>
            <person name="Lin M.C."/>
            <person name="Chang P.S."/>
            <person name="Arun A.B."/>
            <person name="Young C.C."/>
            <person name="Chen W.M."/>
        </authorList>
    </citation>
    <scope>NUCLEOTIDE SEQUENCE [LARGE SCALE GENOMIC DNA]</scope>
    <source>
        <strain evidence="13 14">CKOBP-6</strain>
    </source>
</reference>
<keyword evidence="11" id="KW-0812">Transmembrane</keyword>
<evidence type="ECO:0000256" key="3">
    <source>
        <dbReference type="ARBA" id="ARBA00012438"/>
    </source>
</evidence>
<keyword evidence="8" id="KW-0902">Two-component regulatory system</keyword>
<dbReference type="EC" id="2.7.13.3" evidence="3"/>
<evidence type="ECO:0000256" key="11">
    <source>
        <dbReference type="SAM" id="Phobius"/>
    </source>
</evidence>
<sequence>MSLYKKILGAFIIFIILPLLTLSWGSFTLSQRLIETKFSEQNELTLKAIGRNLRYVLKEANYFSDYYSIMRGEIQGIYKEMYWRQEPSQETNELNSAFERNIRQTVLTYQPIVSVALFSSSGSSYSASNMSKKLISFDKLKENPVYDEVLELNGTPKWIGPKEHAELGLDDSYYYQVRVVKDFYNLEDRGVLLLQVQFGELENIFNLYSTGESVNRRFLLMGEDGLVHFDNYGQELQGKNVFETLKGSRKPGRPFESEKVEFGGKPNIVSFQSLELEDLGAKGWSVVSITPLDDISGQMTTVMGWIAFFLTVILGFAFIFNFVFVNRIIRFILRVVGAMKKVEHGDLTIRVMAQSKDETSVLSRGFNSMAERISDLLNEIKREQERKNKAELMLLQAQIKPHFLFNTLESINILAVQNEGRKVSQMVRRLGNILRISIHHKEEISVRQELEHLTSYMEIQSYRFEDLFEYELDVPEELLHYTVQKLTLQPLVENCIQHGFEGIGYKGMIRIRIVLEGDKLAFYVEDNGVGIPPERLPAFQYSTAANQSLLDAQTAYPFGERQGLGVNNVADRIRIHYGPGYGLFLCSMPGKGTTIKCTIPAIGEDRHESEKEAAATR</sequence>
<dbReference type="Pfam" id="PF02518">
    <property type="entry name" value="HATPase_c"/>
    <property type="match status" value="1"/>
</dbReference>
<dbReference type="InterPro" id="IPR010559">
    <property type="entry name" value="Sig_transdc_His_kin_internal"/>
</dbReference>
<dbReference type="InterPro" id="IPR003660">
    <property type="entry name" value="HAMP_dom"/>
</dbReference>
<dbReference type="InterPro" id="IPR003594">
    <property type="entry name" value="HATPase_dom"/>
</dbReference>
<dbReference type="InterPro" id="IPR050640">
    <property type="entry name" value="Bact_2-comp_sensor_kinase"/>
</dbReference>
<comment type="caution">
    <text evidence="13">The sequence shown here is derived from an EMBL/GenBank/DDBJ whole genome shotgun (WGS) entry which is preliminary data.</text>
</comment>
<dbReference type="GO" id="GO:0000155">
    <property type="term" value="F:phosphorelay sensor kinase activity"/>
    <property type="evidence" value="ECO:0007669"/>
    <property type="project" value="InterPro"/>
</dbReference>
<keyword evidence="6" id="KW-0808">Transferase</keyword>
<accession>A0A329MRG2</accession>
<keyword evidence="9 11" id="KW-0472">Membrane</keyword>
<feature type="domain" description="HAMP" evidence="12">
    <location>
        <begin position="326"/>
        <end position="378"/>
    </location>
</feature>
<dbReference type="PRINTS" id="PR00344">
    <property type="entry name" value="BCTRLSENSOR"/>
</dbReference>
<evidence type="ECO:0000256" key="4">
    <source>
        <dbReference type="ARBA" id="ARBA00022475"/>
    </source>
</evidence>
<evidence type="ECO:0000256" key="1">
    <source>
        <dbReference type="ARBA" id="ARBA00000085"/>
    </source>
</evidence>
<evidence type="ECO:0000256" key="7">
    <source>
        <dbReference type="ARBA" id="ARBA00022777"/>
    </source>
</evidence>
<evidence type="ECO:0000256" key="2">
    <source>
        <dbReference type="ARBA" id="ARBA00004651"/>
    </source>
</evidence>
<dbReference type="InterPro" id="IPR004358">
    <property type="entry name" value="Sig_transdc_His_kin-like_C"/>
</dbReference>
<keyword evidence="4" id="KW-1003">Cell membrane</keyword>
<evidence type="ECO:0000256" key="10">
    <source>
        <dbReference type="SAM" id="Coils"/>
    </source>
</evidence>
<protein>
    <recommendedName>
        <fullName evidence="3">histidine kinase</fullName>
        <ecNumber evidence="3">2.7.13.3</ecNumber>
    </recommendedName>
</protein>
<feature type="coiled-coil region" evidence="10">
    <location>
        <begin position="366"/>
        <end position="400"/>
    </location>
</feature>
<organism evidence="13 14">
    <name type="scientific">Paenibacillus contaminans</name>
    <dbReference type="NCBI Taxonomy" id="450362"/>
    <lineage>
        <taxon>Bacteria</taxon>
        <taxon>Bacillati</taxon>
        <taxon>Bacillota</taxon>
        <taxon>Bacilli</taxon>
        <taxon>Bacillales</taxon>
        <taxon>Paenibacillaceae</taxon>
        <taxon>Paenibacillus</taxon>
    </lineage>
</organism>
<dbReference type="CDD" id="cd06225">
    <property type="entry name" value="HAMP"/>
    <property type="match status" value="1"/>
</dbReference>
<keyword evidence="14" id="KW-1185">Reference proteome</keyword>
<evidence type="ECO:0000256" key="8">
    <source>
        <dbReference type="ARBA" id="ARBA00023012"/>
    </source>
</evidence>
<keyword evidence="10" id="KW-0175">Coiled coil</keyword>
<name>A0A329MRG2_9BACL</name>
<dbReference type="PROSITE" id="PS50885">
    <property type="entry name" value="HAMP"/>
    <property type="match status" value="1"/>
</dbReference>
<evidence type="ECO:0000256" key="9">
    <source>
        <dbReference type="ARBA" id="ARBA00023136"/>
    </source>
</evidence>
<evidence type="ECO:0000259" key="12">
    <source>
        <dbReference type="PROSITE" id="PS50885"/>
    </source>
</evidence>